<evidence type="ECO:0000259" key="1">
    <source>
        <dbReference type="Pfam" id="PF00561"/>
    </source>
</evidence>
<keyword evidence="3" id="KW-1185">Reference proteome</keyword>
<name>A0A4R5A2R4_9ACTN</name>
<dbReference type="PANTHER" id="PTHR43798">
    <property type="entry name" value="MONOACYLGLYCEROL LIPASE"/>
    <property type="match status" value="1"/>
</dbReference>
<keyword evidence="2" id="KW-0378">Hydrolase</keyword>
<dbReference type="AlphaFoldDB" id="A0A4R5A2R4"/>
<dbReference type="InterPro" id="IPR050266">
    <property type="entry name" value="AB_hydrolase_sf"/>
</dbReference>
<sequence length="274" mass="28475">MKHDAVRTTGGHPGLSYLDAGARDDKAVVLLHSLGADHRMWSPQAEALSARRRVLAPDARGHGGSGWGGPPTADDWADDLGLVLDAAGVRRAALVGVSLGGIQAVAYAAARPDRVSAVVIADSFVELAPETAEARIASLAGAARDQGMAALADAYVADTITRTPPPAGAEAVRKAIAGMDAEHYADSVAACFGVRIADRLADVRAPALVLWGERDRKTPRALSERIAAGIDGAALEVVPDAGHLSNVDNPAGFTRLVEDFIGETWRERSNDGGR</sequence>
<dbReference type="Gene3D" id="3.40.50.1820">
    <property type="entry name" value="alpha/beta hydrolase"/>
    <property type="match status" value="1"/>
</dbReference>
<organism evidence="2 3">
    <name type="scientific">Actinomadura darangshiensis</name>
    <dbReference type="NCBI Taxonomy" id="705336"/>
    <lineage>
        <taxon>Bacteria</taxon>
        <taxon>Bacillati</taxon>
        <taxon>Actinomycetota</taxon>
        <taxon>Actinomycetes</taxon>
        <taxon>Streptosporangiales</taxon>
        <taxon>Thermomonosporaceae</taxon>
        <taxon>Actinomadura</taxon>
    </lineage>
</organism>
<dbReference type="Pfam" id="PF00561">
    <property type="entry name" value="Abhydrolase_1"/>
    <property type="match status" value="1"/>
</dbReference>
<evidence type="ECO:0000313" key="2">
    <source>
        <dbReference type="EMBL" id="TDD66091.1"/>
    </source>
</evidence>
<dbReference type="PANTHER" id="PTHR43798:SF33">
    <property type="entry name" value="HYDROLASE, PUTATIVE (AFU_ORTHOLOGUE AFUA_2G14860)-RELATED"/>
    <property type="match status" value="1"/>
</dbReference>
<reference evidence="2 3" key="1">
    <citation type="submission" date="2019-03" db="EMBL/GenBank/DDBJ databases">
        <title>Draft genome sequences of novel Actinobacteria.</title>
        <authorList>
            <person name="Sahin N."/>
            <person name="Ay H."/>
            <person name="Saygin H."/>
        </authorList>
    </citation>
    <scope>NUCLEOTIDE SEQUENCE [LARGE SCALE GENOMIC DNA]</scope>
    <source>
        <strain evidence="2 3">DSM 45941</strain>
    </source>
</reference>
<comment type="caution">
    <text evidence="2">The sequence shown here is derived from an EMBL/GenBank/DDBJ whole genome shotgun (WGS) entry which is preliminary data.</text>
</comment>
<evidence type="ECO:0000313" key="3">
    <source>
        <dbReference type="Proteomes" id="UP000295578"/>
    </source>
</evidence>
<dbReference type="PRINTS" id="PR00111">
    <property type="entry name" value="ABHYDROLASE"/>
</dbReference>
<proteinExistence type="predicted"/>
<accession>A0A4R5A2R4</accession>
<dbReference type="Proteomes" id="UP000295578">
    <property type="component" value="Unassembled WGS sequence"/>
</dbReference>
<protein>
    <submittedName>
        <fullName evidence="2">Alpha/beta fold hydrolase</fullName>
    </submittedName>
</protein>
<dbReference type="GO" id="GO:0016020">
    <property type="term" value="C:membrane"/>
    <property type="evidence" value="ECO:0007669"/>
    <property type="project" value="TreeGrafter"/>
</dbReference>
<dbReference type="InterPro" id="IPR000073">
    <property type="entry name" value="AB_hydrolase_1"/>
</dbReference>
<dbReference type="OrthoDB" id="495620at2"/>
<gene>
    <name evidence="2" type="ORF">E1293_39545</name>
</gene>
<feature type="domain" description="AB hydrolase-1" evidence="1">
    <location>
        <begin position="27"/>
        <end position="250"/>
    </location>
</feature>
<dbReference type="InterPro" id="IPR029058">
    <property type="entry name" value="AB_hydrolase_fold"/>
</dbReference>
<dbReference type="EMBL" id="SMKY01000317">
    <property type="protein sequence ID" value="TDD66091.1"/>
    <property type="molecule type" value="Genomic_DNA"/>
</dbReference>
<dbReference type="GO" id="GO:0016787">
    <property type="term" value="F:hydrolase activity"/>
    <property type="evidence" value="ECO:0007669"/>
    <property type="project" value="UniProtKB-KW"/>
</dbReference>
<dbReference type="SUPFAM" id="SSF53474">
    <property type="entry name" value="alpha/beta-Hydrolases"/>
    <property type="match status" value="1"/>
</dbReference>
<dbReference type="RefSeq" id="WP_132204046.1">
    <property type="nucleotide sequence ID" value="NZ_SMKY01000317.1"/>
</dbReference>